<accession>A0AAD5WMV4</accession>
<keyword evidence="1" id="KW-1133">Transmembrane helix</keyword>
<dbReference type="Proteomes" id="UP001196413">
    <property type="component" value="Unassembled WGS sequence"/>
</dbReference>
<proteinExistence type="predicted"/>
<dbReference type="AlphaFoldDB" id="A0AAD5WMV4"/>
<evidence type="ECO:0000313" key="2">
    <source>
        <dbReference type="EMBL" id="KAJ1375068.1"/>
    </source>
</evidence>
<keyword evidence="1" id="KW-0472">Membrane</keyword>
<sequence length="84" mass="9264">MTAVEDKRLADVNYCSAAGVHRTVRSFLRQQCMRTTPSASLASSVPFLVTNHDRHQSTESSGSRSTLLFLYTIAVVVVGIVRQH</sequence>
<dbReference type="EMBL" id="JAHQIW010007504">
    <property type="protein sequence ID" value="KAJ1375068.1"/>
    <property type="molecule type" value="Genomic_DNA"/>
</dbReference>
<evidence type="ECO:0000256" key="1">
    <source>
        <dbReference type="SAM" id="Phobius"/>
    </source>
</evidence>
<keyword evidence="1" id="KW-0812">Transmembrane</keyword>
<gene>
    <name evidence="2" type="ORF">KIN20_038303</name>
</gene>
<feature type="transmembrane region" description="Helical" evidence="1">
    <location>
        <begin position="62"/>
        <end position="81"/>
    </location>
</feature>
<evidence type="ECO:0000313" key="3">
    <source>
        <dbReference type="Proteomes" id="UP001196413"/>
    </source>
</evidence>
<protein>
    <submittedName>
        <fullName evidence="2">Uncharacterized protein</fullName>
    </submittedName>
</protein>
<comment type="caution">
    <text evidence="2">The sequence shown here is derived from an EMBL/GenBank/DDBJ whole genome shotgun (WGS) entry which is preliminary data.</text>
</comment>
<reference evidence="2" key="1">
    <citation type="submission" date="2021-06" db="EMBL/GenBank/DDBJ databases">
        <title>Parelaphostrongylus tenuis whole genome reference sequence.</title>
        <authorList>
            <person name="Garwood T.J."/>
            <person name="Larsen P.A."/>
            <person name="Fountain-Jones N.M."/>
            <person name="Garbe J.R."/>
            <person name="Macchietto M.G."/>
            <person name="Kania S.A."/>
            <person name="Gerhold R.W."/>
            <person name="Richards J.E."/>
            <person name="Wolf T.M."/>
        </authorList>
    </citation>
    <scope>NUCLEOTIDE SEQUENCE</scope>
    <source>
        <strain evidence="2">MNPRO001-30</strain>
        <tissue evidence="2">Meninges</tissue>
    </source>
</reference>
<name>A0AAD5WMV4_PARTN</name>
<organism evidence="2 3">
    <name type="scientific">Parelaphostrongylus tenuis</name>
    <name type="common">Meningeal worm</name>
    <dbReference type="NCBI Taxonomy" id="148309"/>
    <lineage>
        <taxon>Eukaryota</taxon>
        <taxon>Metazoa</taxon>
        <taxon>Ecdysozoa</taxon>
        <taxon>Nematoda</taxon>
        <taxon>Chromadorea</taxon>
        <taxon>Rhabditida</taxon>
        <taxon>Rhabditina</taxon>
        <taxon>Rhabditomorpha</taxon>
        <taxon>Strongyloidea</taxon>
        <taxon>Metastrongylidae</taxon>
        <taxon>Parelaphostrongylus</taxon>
    </lineage>
</organism>
<keyword evidence="3" id="KW-1185">Reference proteome</keyword>